<evidence type="ECO:0000256" key="1">
    <source>
        <dbReference type="ARBA" id="ARBA00022801"/>
    </source>
</evidence>
<dbReference type="InterPro" id="IPR050301">
    <property type="entry name" value="NTE"/>
</dbReference>
<feature type="active site" description="Proton acceptor" evidence="4">
    <location>
        <position position="228"/>
    </location>
</feature>
<evidence type="ECO:0000259" key="6">
    <source>
        <dbReference type="PROSITE" id="PS51635"/>
    </source>
</evidence>
<gene>
    <name evidence="7" type="ORF">ACFOGJ_06495</name>
</gene>
<dbReference type="Proteomes" id="UP001595528">
    <property type="component" value="Unassembled WGS sequence"/>
</dbReference>
<feature type="active site" description="Nucleophile" evidence="4">
    <location>
        <position position="69"/>
    </location>
</feature>
<feature type="short sequence motif" description="GXGXXG" evidence="4">
    <location>
        <begin position="40"/>
        <end position="45"/>
    </location>
</feature>
<keyword evidence="3 4" id="KW-0443">Lipid metabolism</keyword>
<dbReference type="PANTHER" id="PTHR14226">
    <property type="entry name" value="NEUROPATHY TARGET ESTERASE/SWISS CHEESE D.MELANOGASTER"/>
    <property type="match status" value="1"/>
</dbReference>
<dbReference type="EMBL" id="JBHRTR010000018">
    <property type="protein sequence ID" value="MFC3226869.1"/>
    <property type="molecule type" value="Genomic_DNA"/>
</dbReference>
<protein>
    <submittedName>
        <fullName evidence="7">DUF3734 domain-containing protein</fullName>
    </submittedName>
</protein>
<dbReference type="CDD" id="cd07209">
    <property type="entry name" value="Pat_hypo_Ecoli_Z1214_like"/>
    <property type="match status" value="1"/>
</dbReference>
<dbReference type="Pfam" id="PF12536">
    <property type="entry name" value="DUF3734"/>
    <property type="match status" value="1"/>
</dbReference>
<dbReference type="InterPro" id="IPR021095">
    <property type="entry name" value="DUF3734"/>
</dbReference>
<name>A0ABV7KX61_9PROT</name>
<reference evidence="8" key="1">
    <citation type="journal article" date="2019" name="Int. J. Syst. Evol. Microbiol.">
        <title>The Global Catalogue of Microorganisms (GCM) 10K type strain sequencing project: providing services to taxonomists for standard genome sequencing and annotation.</title>
        <authorList>
            <consortium name="The Broad Institute Genomics Platform"/>
            <consortium name="The Broad Institute Genome Sequencing Center for Infectious Disease"/>
            <person name="Wu L."/>
            <person name="Ma J."/>
        </authorList>
    </citation>
    <scope>NUCLEOTIDE SEQUENCE [LARGE SCALE GENOMIC DNA]</scope>
    <source>
        <strain evidence="8">KCTC 42964</strain>
    </source>
</reference>
<dbReference type="SUPFAM" id="SSF52151">
    <property type="entry name" value="FabD/lysophospholipase-like"/>
    <property type="match status" value="1"/>
</dbReference>
<sequence length="394" mass="44165">MNVPDSRKPNRSGDLPAEFASQTPATLRGPCQRVALILQGGGALGSYQAGAYEALQDGGYLPDWVAGISIGAINTAIIVGNRPEDRVKRLREFWERMTAVHPLLDAINSDATAHLINAWSANFTALRGVPGFFSPRLPAPFFQPVGTPAATSYYDTSALRETLLEFVDFDLLNNGPVRLSVGAVNVQTGNQVFFDNSQMEIRVEHIMASGALPPGFPAVMIDGEFWWDGGIVSNNPLQIVLDEEPRISTLCFQIDLFSARGVLPRTLPEVEARQKDIQYSSRTRANTDRVRRMQDLRRKLHYALQQLPKEKLESKEMQTLWDESCAAQMHIAHLIYRPRPGEQASKDYEFSRATMLSRWRRGRYDTRYGLRNKGWLKPLPDNEGVATYDLTART</sequence>
<dbReference type="Gene3D" id="3.40.1090.10">
    <property type="entry name" value="Cytosolic phospholipase A2 catalytic domain"/>
    <property type="match status" value="2"/>
</dbReference>
<keyword evidence="2 4" id="KW-0442">Lipid degradation</keyword>
<dbReference type="Pfam" id="PF01734">
    <property type="entry name" value="Patatin"/>
    <property type="match status" value="1"/>
</dbReference>
<evidence type="ECO:0000256" key="2">
    <source>
        <dbReference type="ARBA" id="ARBA00022963"/>
    </source>
</evidence>
<feature type="domain" description="PNPLA" evidence="6">
    <location>
        <begin position="36"/>
        <end position="241"/>
    </location>
</feature>
<evidence type="ECO:0000256" key="5">
    <source>
        <dbReference type="SAM" id="MobiDB-lite"/>
    </source>
</evidence>
<dbReference type="RefSeq" id="WP_379899013.1">
    <property type="nucleotide sequence ID" value="NZ_JBHRTR010000018.1"/>
</dbReference>
<dbReference type="InterPro" id="IPR016035">
    <property type="entry name" value="Acyl_Trfase/lysoPLipase"/>
</dbReference>
<keyword evidence="8" id="KW-1185">Reference proteome</keyword>
<evidence type="ECO:0000256" key="3">
    <source>
        <dbReference type="ARBA" id="ARBA00023098"/>
    </source>
</evidence>
<keyword evidence="1 4" id="KW-0378">Hydrolase</keyword>
<dbReference type="PANTHER" id="PTHR14226:SF57">
    <property type="entry name" value="BLR7027 PROTEIN"/>
    <property type="match status" value="1"/>
</dbReference>
<evidence type="ECO:0000256" key="4">
    <source>
        <dbReference type="PROSITE-ProRule" id="PRU01161"/>
    </source>
</evidence>
<evidence type="ECO:0000313" key="7">
    <source>
        <dbReference type="EMBL" id="MFC3226869.1"/>
    </source>
</evidence>
<organism evidence="7 8">
    <name type="scientific">Marinibaculum pumilum</name>
    <dbReference type="NCBI Taxonomy" id="1766165"/>
    <lineage>
        <taxon>Bacteria</taxon>
        <taxon>Pseudomonadati</taxon>
        <taxon>Pseudomonadota</taxon>
        <taxon>Alphaproteobacteria</taxon>
        <taxon>Rhodospirillales</taxon>
        <taxon>Rhodospirillaceae</taxon>
        <taxon>Marinibaculum</taxon>
    </lineage>
</organism>
<accession>A0ABV7KX61</accession>
<feature type="short sequence motif" description="DGA/G" evidence="4">
    <location>
        <begin position="228"/>
        <end position="230"/>
    </location>
</feature>
<feature type="region of interest" description="Disordered" evidence="5">
    <location>
        <begin position="1"/>
        <end position="22"/>
    </location>
</feature>
<evidence type="ECO:0000313" key="8">
    <source>
        <dbReference type="Proteomes" id="UP001595528"/>
    </source>
</evidence>
<dbReference type="PROSITE" id="PS51635">
    <property type="entry name" value="PNPLA"/>
    <property type="match status" value="1"/>
</dbReference>
<feature type="short sequence motif" description="GXSXG" evidence="4">
    <location>
        <begin position="67"/>
        <end position="71"/>
    </location>
</feature>
<comment type="caution">
    <text evidence="7">The sequence shown here is derived from an EMBL/GenBank/DDBJ whole genome shotgun (WGS) entry which is preliminary data.</text>
</comment>
<proteinExistence type="predicted"/>
<dbReference type="InterPro" id="IPR002641">
    <property type="entry name" value="PNPLA_dom"/>
</dbReference>